<feature type="region of interest" description="Disordered" evidence="1">
    <location>
        <begin position="178"/>
        <end position="224"/>
    </location>
</feature>
<dbReference type="Proteomes" id="UP001396898">
    <property type="component" value="Unassembled WGS sequence"/>
</dbReference>
<protein>
    <submittedName>
        <fullName evidence="2">Uncharacterized protein</fullName>
    </submittedName>
</protein>
<feature type="compositionally biased region" description="Acidic residues" evidence="1">
    <location>
        <begin position="1"/>
        <end position="15"/>
    </location>
</feature>
<feature type="compositionally biased region" description="Polar residues" evidence="1">
    <location>
        <begin position="202"/>
        <end position="213"/>
    </location>
</feature>
<evidence type="ECO:0000256" key="1">
    <source>
        <dbReference type="SAM" id="MobiDB-lite"/>
    </source>
</evidence>
<sequence>MGDFYPDYDDSDEWWPGDPLPRGGPIKLDEDGKKIQAVYQETGIGTRESPKVYWQSLGGIGKPTKQGDDAKDEEKLKLINATETFVIEEAKKLNLGITHIWIRKCGHNFRCTVSRVTGKRIPGKFEPSDPHVTVYFGRETYHAYLHGHLYVAMPPPPANGQSVQDIWSAVPYKPMAPEDMTRPQSLKGSKTWRPRNPELWKQDSNGSNAQMVSAQRIRELPSWR</sequence>
<reference evidence="2 3" key="1">
    <citation type="submission" date="2023-01" db="EMBL/GenBank/DDBJ databases">
        <title>Analysis of 21 Apiospora genomes using comparative genomics revels a genus with tremendous synthesis potential of carbohydrate active enzymes and secondary metabolites.</title>
        <authorList>
            <person name="Sorensen T."/>
        </authorList>
    </citation>
    <scope>NUCLEOTIDE SEQUENCE [LARGE SCALE GENOMIC DNA]</scope>
    <source>
        <strain evidence="2 3">CBS 20057</strain>
    </source>
</reference>
<comment type="caution">
    <text evidence="2">The sequence shown here is derived from an EMBL/GenBank/DDBJ whole genome shotgun (WGS) entry which is preliminary data.</text>
</comment>
<dbReference type="EMBL" id="JAQQWI010000012">
    <property type="protein sequence ID" value="KAK8016014.1"/>
    <property type="molecule type" value="Genomic_DNA"/>
</dbReference>
<proteinExistence type="predicted"/>
<feature type="region of interest" description="Disordered" evidence="1">
    <location>
        <begin position="1"/>
        <end position="31"/>
    </location>
</feature>
<organism evidence="2 3">
    <name type="scientific">Apiospora marii</name>
    <dbReference type="NCBI Taxonomy" id="335849"/>
    <lineage>
        <taxon>Eukaryota</taxon>
        <taxon>Fungi</taxon>
        <taxon>Dikarya</taxon>
        <taxon>Ascomycota</taxon>
        <taxon>Pezizomycotina</taxon>
        <taxon>Sordariomycetes</taxon>
        <taxon>Xylariomycetidae</taxon>
        <taxon>Amphisphaeriales</taxon>
        <taxon>Apiosporaceae</taxon>
        <taxon>Apiospora</taxon>
    </lineage>
</organism>
<gene>
    <name evidence="2" type="ORF">PG991_008902</name>
</gene>
<evidence type="ECO:0000313" key="3">
    <source>
        <dbReference type="Proteomes" id="UP001396898"/>
    </source>
</evidence>
<name>A0ABR1RM07_9PEZI</name>
<accession>A0ABR1RM07</accession>
<evidence type="ECO:0000313" key="2">
    <source>
        <dbReference type="EMBL" id="KAK8016014.1"/>
    </source>
</evidence>
<keyword evidence="3" id="KW-1185">Reference proteome</keyword>